<dbReference type="EMBL" id="LLXZ01000118">
    <property type="protein sequence ID" value="KRR06222.1"/>
    <property type="molecule type" value="Genomic_DNA"/>
</dbReference>
<dbReference type="AlphaFoldDB" id="A0A0R3LG88"/>
<accession>A0A0R3LG88</accession>
<evidence type="ECO:0000313" key="1">
    <source>
        <dbReference type="EMBL" id="KRR06222.1"/>
    </source>
</evidence>
<organism evidence="1 2">
    <name type="scientific">Bradyrhizobium jicamae</name>
    <dbReference type="NCBI Taxonomy" id="280332"/>
    <lineage>
        <taxon>Bacteria</taxon>
        <taxon>Pseudomonadati</taxon>
        <taxon>Pseudomonadota</taxon>
        <taxon>Alphaproteobacteria</taxon>
        <taxon>Hyphomicrobiales</taxon>
        <taxon>Nitrobacteraceae</taxon>
        <taxon>Bradyrhizobium</taxon>
    </lineage>
</organism>
<name>A0A0R3LG88_9BRAD</name>
<keyword evidence="2" id="KW-1185">Reference proteome</keyword>
<comment type="caution">
    <text evidence="1">The sequence shown here is derived from an EMBL/GenBank/DDBJ whole genome shotgun (WGS) entry which is preliminary data.</text>
</comment>
<reference evidence="1 2" key="1">
    <citation type="submission" date="2014-03" db="EMBL/GenBank/DDBJ databases">
        <title>Bradyrhizobium valentinum sp. nov., isolated from effective nodules of Lupinus mariae-josephae, a lupine endemic of basic-lime soils in Eastern Spain.</title>
        <authorList>
            <person name="Duran D."/>
            <person name="Rey L."/>
            <person name="Navarro A."/>
            <person name="Busquets A."/>
            <person name="Imperial J."/>
            <person name="Ruiz-Argueso T."/>
        </authorList>
    </citation>
    <scope>NUCLEOTIDE SEQUENCE [LARGE SCALE GENOMIC DNA]</scope>
    <source>
        <strain evidence="1 2">PAC68</strain>
    </source>
</reference>
<gene>
    <name evidence="1" type="ORF">CQ12_11600</name>
</gene>
<sequence length="120" mass="13115">MFRAPLSGDVAQRIITSWFSPSLTVNYAGDPAVEDRVVAEVASFGKQLGWLTEIAIALARTQPVPAETLGRLEKAARDIAVIKEQVGVSAVGAANDALDRLERHDRAQYDNLLRERRSAK</sequence>
<protein>
    <submittedName>
        <fullName evidence="1">Uncharacterized protein</fullName>
    </submittedName>
</protein>
<proteinExistence type="predicted"/>
<dbReference type="Proteomes" id="UP000050863">
    <property type="component" value="Unassembled WGS sequence"/>
</dbReference>
<evidence type="ECO:0000313" key="2">
    <source>
        <dbReference type="Proteomes" id="UP000050863"/>
    </source>
</evidence>